<evidence type="ECO:0000256" key="2">
    <source>
        <dbReference type="SAM" id="MobiDB-lite"/>
    </source>
</evidence>
<feature type="compositionally biased region" description="Polar residues" evidence="2">
    <location>
        <begin position="436"/>
        <end position="453"/>
    </location>
</feature>
<dbReference type="GeneID" id="19012154"/>
<evidence type="ECO:0000256" key="1">
    <source>
        <dbReference type="PROSITE-ProRule" id="PRU00221"/>
    </source>
</evidence>
<dbReference type="GO" id="GO:0031464">
    <property type="term" value="C:Cul4A-RING E3 ubiquitin ligase complex"/>
    <property type="evidence" value="ECO:0007669"/>
    <property type="project" value="TreeGrafter"/>
</dbReference>
<dbReference type="OrthoDB" id="497510at2759"/>
<feature type="repeat" description="WD" evidence="1">
    <location>
        <begin position="199"/>
        <end position="241"/>
    </location>
</feature>
<feature type="region of interest" description="Disordered" evidence="2">
    <location>
        <begin position="347"/>
        <end position="367"/>
    </location>
</feature>
<organism evidence="3 4">
    <name type="scientific">Bathycoccus prasinos</name>
    <dbReference type="NCBI Taxonomy" id="41875"/>
    <lineage>
        <taxon>Eukaryota</taxon>
        <taxon>Viridiplantae</taxon>
        <taxon>Chlorophyta</taxon>
        <taxon>Mamiellophyceae</taxon>
        <taxon>Mamiellales</taxon>
        <taxon>Bathycoccaceae</taxon>
        <taxon>Bathycoccus</taxon>
    </lineage>
</organism>
<evidence type="ECO:0008006" key="5">
    <source>
        <dbReference type="Google" id="ProtNLM"/>
    </source>
</evidence>
<dbReference type="GO" id="GO:0006283">
    <property type="term" value="P:transcription-coupled nucleotide-excision repair"/>
    <property type="evidence" value="ECO:0007669"/>
    <property type="project" value="InterPro"/>
</dbReference>
<dbReference type="GO" id="GO:0000209">
    <property type="term" value="P:protein polyubiquitination"/>
    <property type="evidence" value="ECO:0007669"/>
    <property type="project" value="TreeGrafter"/>
</dbReference>
<sequence length="596" mass="64882">MSLTRINRNPNAFPHTLKRNAQRREDEDMPPRRRKKPTAHGIGFNAMPPSPPRRLLPSKPLPNPTTVSSLRLRETNRQLRPLEFQSSVARYSIHRGFTIASEKQFSRIWNGGVTCLEIGGMREKRFALVGTVDGSVVMYDSMDGFGGGREAAEKADGDRNERRNVEPIFASNRRFGRRRTGGTNGIASSENEARIVRTSQGHEKSVSAVAWYPEDASAFFSASFDGTVKLWDASRAEVAATYASSVDSGRGGRSGVALGSRIRDVSLSLSSHLNNDLVAVATDAPDVKLWDPGSNVVGMTLPKAHPGGCSKTAWSKENAFSVITCGFEGRCAVWDARRCAAPLFSMDRRRSNSGGNGGGTEGLGTSGSWSSLRKPIDFYDENARAHADGIESVLIHPNGRSVFTKGFGFRNDARVREWDLRTGRCDATKFERFSNSSSSMTTQNARSGVSAMNTGSGSGRGSTAGAGTASAASAQYRYSTTMSCSEDGVNVFVPSQDGSILVYDSRTGAISERLKCHADRVTSAQFVARECELFSASMDGFLVRWKSKNASAAMRTTMGTNRESEREWVSDEDDDEEEENIGGRGGGMYRNVRARR</sequence>
<keyword evidence="1" id="KW-0853">WD repeat</keyword>
<dbReference type="eggNOG" id="KOG4283">
    <property type="taxonomic scope" value="Eukaryota"/>
</dbReference>
<feature type="compositionally biased region" description="Gly residues" evidence="2">
    <location>
        <begin position="354"/>
        <end position="365"/>
    </location>
</feature>
<evidence type="ECO:0000313" key="3">
    <source>
        <dbReference type="EMBL" id="CCO19274.1"/>
    </source>
</evidence>
<dbReference type="RefSeq" id="XP_007509471.1">
    <property type="nucleotide sequence ID" value="XM_007509409.1"/>
</dbReference>
<dbReference type="GO" id="GO:0043161">
    <property type="term" value="P:proteasome-mediated ubiquitin-dependent protein catabolic process"/>
    <property type="evidence" value="ECO:0007669"/>
    <property type="project" value="TreeGrafter"/>
</dbReference>
<dbReference type="PROSITE" id="PS50294">
    <property type="entry name" value="WD_REPEATS_REGION"/>
    <property type="match status" value="1"/>
</dbReference>
<proteinExistence type="predicted"/>
<dbReference type="InterPro" id="IPR042238">
    <property type="entry name" value="Rad28/ERCC8/Ckn1/ATCSA-1"/>
</dbReference>
<feature type="region of interest" description="Disordered" evidence="2">
    <location>
        <begin position="554"/>
        <end position="596"/>
    </location>
</feature>
<feature type="region of interest" description="Disordered" evidence="2">
    <location>
        <begin position="436"/>
        <end position="466"/>
    </location>
</feature>
<feature type="compositionally biased region" description="Basic and acidic residues" evidence="2">
    <location>
        <begin position="22"/>
        <end position="31"/>
    </location>
</feature>
<evidence type="ECO:0000313" key="4">
    <source>
        <dbReference type="Proteomes" id="UP000198341"/>
    </source>
</evidence>
<dbReference type="InterPro" id="IPR001680">
    <property type="entry name" value="WD40_rpt"/>
</dbReference>
<name>K8EMR3_9CHLO</name>
<dbReference type="Proteomes" id="UP000198341">
    <property type="component" value="Chromosome 13"/>
</dbReference>
<keyword evidence="4" id="KW-1185">Reference proteome</keyword>
<dbReference type="Pfam" id="PF00400">
    <property type="entry name" value="WD40"/>
    <property type="match status" value="1"/>
</dbReference>
<dbReference type="Gene3D" id="2.130.10.10">
    <property type="entry name" value="YVTN repeat-like/Quinoprotein amine dehydrogenase"/>
    <property type="match status" value="1"/>
</dbReference>
<accession>K8EMR3</accession>
<dbReference type="InterPro" id="IPR036322">
    <property type="entry name" value="WD40_repeat_dom_sf"/>
</dbReference>
<dbReference type="PANTHER" id="PTHR46202">
    <property type="entry name" value="DNA EXCISION REPAIR PROTEIN ERCC-8"/>
    <property type="match status" value="1"/>
</dbReference>
<gene>
    <name evidence="3" type="ordered locus">Bathy13g02020</name>
</gene>
<feature type="region of interest" description="Disordered" evidence="2">
    <location>
        <begin position="1"/>
        <end position="67"/>
    </location>
</feature>
<dbReference type="InterPro" id="IPR015943">
    <property type="entry name" value="WD40/YVTN_repeat-like_dom_sf"/>
</dbReference>
<feature type="compositionally biased region" description="Polar residues" evidence="2">
    <location>
        <begin position="1"/>
        <end position="10"/>
    </location>
</feature>
<protein>
    <recommendedName>
        <fullName evidence="5">DNA excision repair protein ERCC-8</fullName>
    </recommendedName>
</protein>
<dbReference type="GO" id="GO:0000109">
    <property type="term" value="C:nucleotide-excision repair complex"/>
    <property type="evidence" value="ECO:0007669"/>
    <property type="project" value="TreeGrafter"/>
</dbReference>
<dbReference type="STRING" id="41875.K8EMR3"/>
<dbReference type="EMBL" id="FO082266">
    <property type="protein sequence ID" value="CCO19274.1"/>
    <property type="molecule type" value="Genomic_DNA"/>
</dbReference>
<dbReference type="AlphaFoldDB" id="K8EMR3"/>
<feature type="compositionally biased region" description="Acidic residues" evidence="2">
    <location>
        <begin position="570"/>
        <end position="580"/>
    </location>
</feature>
<dbReference type="SUPFAM" id="SSF50978">
    <property type="entry name" value="WD40 repeat-like"/>
    <property type="match status" value="1"/>
</dbReference>
<dbReference type="PANTHER" id="PTHR46202:SF1">
    <property type="entry name" value="DNA EXCISION REPAIR PROTEIN ERCC-8"/>
    <property type="match status" value="1"/>
</dbReference>
<dbReference type="SMART" id="SM00320">
    <property type="entry name" value="WD40"/>
    <property type="match status" value="5"/>
</dbReference>
<feature type="compositionally biased region" description="Pro residues" evidence="2">
    <location>
        <begin position="48"/>
        <end position="63"/>
    </location>
</feature>
<dbReference type="KEGG" id="bpg:Bathy13g02020"/>
<dbReference type="PROSITE" id="PS50082">
    <property type="entry name" value="WD_REPEATS_2"/>
    <property type="match status" value="1"/>
</dbReference>
<reference evidence="3 4" key="1">
    <citation type="submission" date="2011-10" db="EMBL/GenBank/DDBJ databases">
        <authorList>
            <person name="Genoscope - CEA"/>
        </authorList>
    </citation>
    <scope>NUCLEOTIDE SEQUENCE [LARGE SCALE GENOMIC DNA]</scope>
    <source>
        <strain evidence="3 4">RCC 1105</strain>
    </source>
</reference>